<dbReference type="InterPro" id="IPR012452">
    <property type="entry name" value="DUF1657"/>
</dbReference>
<proteinExistence type="inferred from homology"/>
<dbReference type="Pfam" id="PF07870">
    <property type="entry name" value="DUF1657"/>
    <property type="match status" value="1"/>
</dbReference>
<dbReference type="GO" id="GO:0005886">
    <property type="term" value="C:plasma membrane"/>
    <property type="evidence" value="ECO:0007669"/>
    <property type="project" value="UniProtKB-SubCell"/>
</dbReference>
<protein>
    <recommendedName>
        <fullName evidence="8">YetF C-terminal domain-containing protein</fullName>
    </recommendedName>
</protein>
<feature type="transmembrane region" description="Helical" evidence="7">
    <location>
        <begin position="35"/>
        <end position="55"/>
    </location>
</feature>
<dbReference type="PANTHER" id="PTHR34582:SF7">
    <property type="entry name" value="UPF0702 TRANSMEMBRANE PROTEIN YDFS"/>
    <property type="match status" value="1"/>
</dbReference>
<name>A0A2N3LDX7_9BACI</name>
<dbReference type="Proteomes" id="UP000233440">
    <property type="component" value="Unassembled WGS sequence"/>
</dbReference>
<accession>A0A2N3LDX7</accession>
<evidence type="ECO:0000256" key="7">
    <source>
        <dbReference type="SAM" id="Phobius"/>
    </source>
</evidence>
<dbReference type="InterPro" id="IPR007353">
    <property type="entry name" value="DUF421"/>
</dbReference>
<dbReference type="Pfam" id="PF04239">
    <property type="entry name" value="DUF421"/>
    <property type="match status" value="1"/>
</dbReference>
<dbReference type="InterPro" id="IPR023090">
    <property type="entry name" value="UPF0702_alpha/beta_dom_sf"/>
</dbReference>
<reference evidence="9 10" key="1">
    <citation type="submission" date="2017-11" db="EMBL/GenBank/DDBJ databases">
        <title>Bacillus camelliae sp. nov., isolated from pu'er tea.</title>
        <authorList>
            <person name="Niu L."/>
        </authorList>
    </citation>
    <scope>NUCLEOTIDE SEQUENCE [LARGE SCALE GENOMIC DNA]</scope>
    <source>
        <strain evidence="9 10">7578-1</strain>
    </source>
</reference>
<feature type="transmembrane region" description="Helical" evidence="7">
    <location>
        <begin position="61"/>
        <end position="83"/>
    </location>
</feature>
<feature type="domain" description="YetF C-terminal" evidence="8">
    <location>
        <begin position="84"/>
        <end position="215"/>
    </location>
</feature>
<evidence type="ECO:0000256" key="5">
    <source>
        <dbReference type="ARBA" id="ARBA00022989"/>
    </source>
</evidence>
<dbReference type="Gene3D" id="3.30.240.20">
    <property type="entry name" value="bsu07140 like domains"/>
    <property type="match status" value="2"/>
</dbReference>
<sequence>MNLPEWLNIVIRSFSLLIVLFILTKILGKKQISQLSLFEYVVGITIGNIAAQTSTGVKDNFFYGVCSLLVWTIIPLIISISTLKNKKLREIFGGKSTIVIKDGKIQEDNLNKEKYSVDNLMELLRKKNAFNIADVEFAVLEPSGDLSVLMKKESLPLTPKDIHLKVPSEKEPQTVIVEGKILDEPLGLTGYNRAWLEAELQKLNVALDNVVVGQVDSYGKLTVDIYDDKIQIPKSQERALLLATLKKCQADMELFTLATQSKEAKQMYKKNSERLSNMIQRVEHLLNE</sequence>
<keyword evidence="10" id="KW-1185">Reference proteome</keyword>
<feature type="transmembrane region" description="Helical" evidence="7">
    <location>
        <begin position="6"/>
        <end position="23"/>
    </location>
</feature>
<dbReference type="RefSeq" id="WP_101356453.1">
    <property type="nucleotide sequence ID" value="NZ_PIQO01000028.1"/>
</dbReference>
<keyword evidence="6 7" id="KW-0472">Membrane</keyword>
<comment type="similarity">
    <text evidence="2">Belongs to the UPF0702 family.</text>
</comment>
<gene>
    <name evidence="9" type="ORF">CWO92_22510</name>
</gene>
<evidence type="ECO:0000256" key="4">
    <source>
        <dbReference type="ARBA" id="ARBA00022692"/>
    </source>
</evidence>
<keyword evidence="5 7" id="KW-1133">Transmembrane helix</keyword>
<evidence type="ECO:0000256" key="6">
    <source>
        <dbReference type="ARBA" id="ARBA00023136"/>
    </source>
</evidence>
<keyword evidence="3" id="KW-1003">Cell membrane</keyword>
<dbReference type="AlphaFoldDB" id="A0A2N3LDX7"/>
<dbReference type="OrthoDB" id="9778331at2"/>
<evidence type="ECO:0000256" key="2">
    <source>
        <dbReference type="ARBA" id="ARBA00006448"/>
    </source>
</evidence>
<keyword evidence="4 7" id="KW-0812">Transmembrane</keyword>
<evidence type="ECO:0000256" key="3">
    <source>
        <dbReference type="ARBA" id="ARBA00022475"/>
    </source>
</evidence>
<comment type="caution">
    <text evidence="9">The sequence shown here is derived from an EMBL/GenBank/DDBJ whole genome shotgun (WGS) entry which is preliminary data.</text>
</comment>
<evidence type="ECO:0000313" key="10">
    <source>
        <dbReference type="Proteomes" id="UP000233440"/>
    </source>
</evidence>
<dbReference type="PANTHER" id="PTHR34582">
    <property type="entry name" value="UPF0702 TRANSMEMBRANE PROTEIN YCAP"/>
    <property type="match status" value="1"/>
</dbReference>
<comment type="subcellular location">
    <subcellularLocation>
        <location evidence="1">Cell membrane</location>
        <topology evidence="1">Multi-pass membrane protein</topology>
    </subcellularLocation>
</comment>
<dbReference type="EMBL" id="PIQO01000028">
    <property type="protein sequence ID" value="PKR82763.1"/>
    <property type="molecule type" value="Genomic_DNA"/>
</dbReference>
<organism evidence="9 10">
    <name type="scientific">Heyndrickxia camelliae</name>
    <dbReference type="NCBI Taxonomy" id="1707093"/>
    <lineage>
        <taxon>Bacteria</taxon>
        <taxon>Bacillati</taxon>
        <taxon>Bacillota</taxon>
        <taxon>Bacilli</taxon>
        <taxon>Bacillales</taxon>
        <taxon>Bacillaceae</taxon>
        <taxon>Heyndrickxia</taxon>
    </lineage>
</organism>
<evidence type="ECO:0000313" key="9">
    <source>
        <dbReference type="EMBL" id="PKR82763.1"/>
    </source>
</evidence>
<evidence type="ECO:0000259" key="8">
    <source>
        <dbReference type="Pfam" id="PF04239"/>
    </source>
</evidence>
<evidence type="ECO:0000256" key="1">
    <source>
        <dbReference type="ARBA" id="ARBA00004651"/>
    </source>
</evidence>